<reference evidence="2" key="1">
    <citation type="submission" date="2022-11" db="UniProtKB">
        <authorList>
            <consortium name="WormBaseParasite"/>
        </authorList>
    </citation>
    <scope>IDENTIFICATION</scope>
</reference>
<dbReference type="SUPFAM" id="SSF50965">
    <property type="entry name" value="Galactose oxidase, central domain"/>
    <property type="match status" value="1"/>
</dbReference>
<evidence type="ECO:0000313" key="1">
    <source>
        <dbReference type="Proteomes" id="UP000887574"/>
    </source>
</evidence>
<evidence type="ECO:0000313" key="2">
    <source>
        <dbReference type="WBParaSite" id="jg14040.1"/>
    </source>
</evidence>
<accession>A0A915CYW1</accession>
<keyword evidence="1" id="KW-1185">Reference proteome</keyword>
<name>A0A915CYW1_9BILA</name>
<sequence>MRRYREKLQEVSDSESQTEPLPRINAIGGLDTKNDYVYVFGVYVWENNLDIIWRYNCLTGQWTSLDNGLKQGLVGSKVPNMFEEISIHQNPGVFESSPSANFFLVYDGFDRVREGIEPLVGRFTIISSDDKPTESNKEMFTSCQVDCLDLDGSLSEETGVLLQLGDALCSDSTHIYFITPDRDEVCYVVSELFYCTEIRRWQFHTISSMDQLSVNEAELLTNFVIRAKEERMVFIYQQTIGIIVQDNIDEGVKPFQQIIIFDLTERKFQVHDLYPADREASSTSSNINCTGWPASGYLERNINDWEYTLVDEIWRLDLVHFRWSKWGNLNPPFSLCNAYTKNYSLFCSSDGCVYIYGGELRCYSNKNGVPFKDSIDWAKINGAGATKMLPQSENFDGSEEYVVNCVQRVWLHPPSLRKLAMRVLVSLLPPSNDSDHISSSNLLFSEPVECMKYFKNILMNTE</sequence>
<dbReference type="WBParaSite" id="jg14040.1">
    <property type="protein sequence ID" value="jg14040.1"/>
    <property type="gene ID" value="jg14040"/>
</dbReference>
<proteinExistence type="predicted"/>
<dbReference type="AlphaFoldDB" id="A0A915CYW1"/>
<dbReference type="Proteomes" id="UP000887574">
    <property type="component" value="Unplaced"/>
</dbReference>
<protein>
    <submittedName>
        <fullName evidence="2">Uncharacterized protein</fullName>
    </submittedName>
</protein>
<organism evidence="1 2">
    <name type="scientific">Ditylenchus dipsaci</name>
    <dbReference type="NCBI Taxonomy" id="166011"/>
    <lineage>
        <taxon>Eukaryota</taxon>
        <taxon>Metazoa</taxon>
        <taxon>Ecdysozoa</taxon>
        <taxon>Nematoda</taxon>
        <taxon>Chromadorea</taxon>
        <taxon>Rhabditida</taxon>
        <taxon>Tylenchina</taxon>
        <taxon>Tylenchomorpha</taxon>
        <taxon>Sphaerularioidea</taxon>
        <taxon>Anguinidae</taxon>
        <taxon>Anguininae</taxon>
        <taxon>Ditylenchus</taxon>
    </lineage>
</organism>
<dbReference type="InterPro" id="IPR011043">
    <property type="entry name" value="Gal_Oxase/kelch_b-propeller"/>
</dbReference>